<organism evidence="11 12">
    <name type="scientific">Kingdonia uniflora</name>
    <dbReference type="NCBI Taxonomy" id="39325"/>
    <lineage>
        <taxon>Eukaryota</taxon>
        <taxon>Viridiplantae</taxon>
        <taxon>Streptophyta</taxon>
        <taxon>Embryophyta</taxon>
        <taxon>Tracheophyta</taxon>
        <taxon>Spermatophyta</taxon>
        <taxon>Magnoliopsida</taxon>
        <taxon>Ranunculales</taxon>
        <taxon>Circaeasteraceae</taxon>
        <taxon>Kingdonia</taxon>
    </lineage>
</organism>
<dbReference type="FunFam" id="1.10.510.10:FF:000095">
    <property type="entry name" value="protein STRUBBELIG-RECEPTOR FAMILY 8"/>
    <property type="match status" value="1"/>
</dbReference>
<dbReference type="InterPro" id="IPR008271">
    <property type="entry name" value="Ser/Thr_kinase_AS"/>
</dbReference>
<dbReference type="InterPro" id="IPR009091">
    <property type="entry name" value="RCC1/BLIP-II"/>
</dbReference>
<dbReference type="CDD" id="cd14066">
    <property type="entry name" value="STKc_IRAK"/>
    <property type="match status" value="1"/>
</dbReference>
<keyword evidence="1" id="KW-0723">Serine/threonine-protein kinase</keyword>
<feature type="compositionally biased region" description="Acidic residues" evidence="8">
    <location>
        <begin position="431"/>
        <end position="441"/>
    </location>
</feature>
<evidence type="ECO:0000313" key="12">
    <source>
        <dbReference type="Proteomes" id="UP000541444"/>
    </source>
</evidence>
<keyword evidence="2" id="KW-0808">Transferase</keyword>
<keyword evidence="9" id="KW-1133">Transmembrane helix</keyword>
<feature type="region of interest" description="Disordered" evidence="8">
    <location>
        <begin position="427"/>
        <end position="477"/>
    </location>
</feature>
<dbReference type="Pfam" id="PF07714">
    <property type="entry name" value="PK_Tyr_Ser-Thr"/>
    <property type="match status" value="1"/>
</dbReference>
<name>A0A7J7NV94_9MAGN</name>
<evidence type="ECO:0000256" key="8">
    <source>
        <dbReference type="SAM" id="MobiDB-lite"/>
    </source>
</evidence>
<dbReference type="InterPro" id="IPR017441">
    <property type="entry name" value="Protein_kinase_ATP_BS"/>
</dbReference>
<dbReference type="EMBL" id="JACGCM010000535">
    <property type="protein sequence ID" value="KAF6171096.1"/>
    <property type="molecule type" value="Genomic_DNA"/>
</dbReference>
<keyword evidence="12" id="KW-1185">Reference proteome</keyword>
<keyword evidence="5 6" id="KW-0067">ATP-binding</keyword>
<feature type="transmembrane region" description="Helical" evidence="9">
    <location>
        <begin position="863"/>
        <end position="885"/>
    </location>
</feature>
<dbReference type="Gene3D" id="3.30.200.20">
    <property type="entry name" value="Phosphorylase Kinase, domain 1"/>
    <property type="match status" value="1"/>
</dbReference>
<dbReference type="PROSITE" id="PS00107">
    <property type="entry name" value="PROTEIN_KINASE_ATP"/>
    <property type="match status" value="1"/>
</dbReference>
<evidence type="ECO:0000256" key="1">
    <source>
        <dbReference type="ARBA" id="ARBA00022527"/>
    </source>
</evidence>
<dbReference type="SMART" id="SM00220">
    <property type="entry name" value="S_TKc"/>
    <property type="match status" value="1"/>
</dbReference>
<feature type="compositionally biased region" description="Polar residues" evidence="8">
    <location>
        <begin position="459"/>
        <end position="468"/>
    </location>
</feature>
<dbReference type="Pfam" id="PF12315">
    <property type="entry name" value="DA1-like"/>
    <property type="match status" value="1"/>
</dbReference>
<evidence type="ECO:0000256" key="3">
    <source>
        <dbReference type="ARBA" id="ARBA00022741"/>
    </source>
</evidence>
<proteinExistence type="predicted"/>
<keyword evidence="7" id="KW-0175">Coiled coil</keyword>
<evidence type="ECO:0000256" key="6">
    <source>
        <dbReference type="PROSITE-ProRule" id="PRU10141"/>
    </source>
</evidence>
<dbReference type="InterPro" id="IPR011009">
    <property type="entry name" value="Kinase-like_dom_sf"/>
</dbReference>
<reference evidence="11 12" key="1">
    <citation type="journal article" date="2020" name="IScience">
        <title>Genome Sequencing of the Endangered Kingdonia uniflora (Circaeasteraceae, Ranunculales) Reveals Potential Mechanisms of Evolutionary Specialization.</title>
        <authorList>
            <person name="Sun Y."/>
            <person name="Deng T."/>
            <person name="Zhang A."/>
            <person name="Moore M.J."/>
            <person name="Landis J.B."/>
            <person name="Lin N."/>
            <person name="Zhang H."/>
            <person name="Zhang X."/>
            <person name="Huang J."/>
            <person name="Zhang X."/>
            <person name="Sun H."/>
            <person name="Wang H."/>
        </authorList>
    </citation>
    <scope>NUCLEOTIDE SEQUENCE [LARGE SCALE GENOMIC DNA]</scope>
    <source>
        <strain evidence="11">TB1705</strain>
        <tissue evidence="11">Leaf</tissue>
    </source>
</reference>
<dbReference type="Gene3D" id="1.10.510.10">
    <property type="entry name" value="Transferase(Phosphotransferase) domain 1"/>
    <property type="match status" value="1"/>
</dbReference>
<dbReference type="Pfam" id="PF13540">
    <property type="entry name" value="RCC1_2"/>
    <property type="match status" value="1"/>
</dbReference>
<dbReference type="InterPro" id="IPR000719">
    <property type="entry name" value="Prot_kinase_dom"/>
</dbReference>
<dbReference type="PANTHER" id="PTHR46146">
    <property type="entry name" value="SERINE/THREONINE-PROTEIN KINASE-LIKE PROTEIN CCR4"/>
    <property type="match status" value="1"/>
</dbReference>
<dbReference type="SUPFAM" id="SSF56112">
    <property type="entry name" value="Protein kinase-like (PK-like)"/>
    <property type="match status" value="1"/>
</dbReference>
<evidence type="ECO:0000256" key="4">
    <source>
        <dbReference type="ARBA" id="ARBA00022777"/>
    </source>
</evidence>
<keyword evidence="9" id="KW-0472">Membrane</keyword>
<feature type="coiled-coil region" evidence="7">
    <location>
        <begin position="191"/>
        <end position="218"/>
    </location>
</feature>
<dbReference type="AlphaFoldDB" id="A0A7J7NV94"/>
<evidence type="ECO:0000256" key="2">
    <source>
        <dbReference type="ARBA" id="ARBA00022679"/>
    </source>
</evidence>
<evidence type="ECO:0000256" key="7">
    <source>
        <dbReference type="SAM" id="Coils"/>
    </source>
</evidence>
<dbReference type="Proteomes" id="UP000541444">
    <property type="component" value="Unassembled WGS sequence"/>
</dbReference>
<accession>A0A7J7NV94</accession>
<evidence type="ECO:0000256" key="5">
    <source>
        <dbReference type="ARBA" id="ARBA00022840"/>
    </source>
</evidence>
<dbReference type="PANTHER" id="PTHR46146:SF4">
    <property type="entry name" value="SERINE_THREONINE-PROTEIN KINASE-LIKE PROTEIN CCR4"/>
    <property type="match status" value="1"/>
</dbReference>
<dbReference type="GO" id="GO:0004674">
    <property type="term" value="F:protein serine/threonine kinase activity"/>
    <property type="evidence" value="ECO:0007669"/>
    <property type="project" value="UniProtKB-KW"/>
</dbReference>
<dbReference type="Pfam" id="PF12776">
    <property type="entry name" value="Myb_DNA-bind_3"/>
    <property type="match status" value="1"/>
</dbReference>
<gene>
    <name evidence="11" type="ORF">GIB67_020575</name>
</gene>
<dbReference type="PROSITE" id="PS00108">
    <property type="entry name" value="PROTEIN_KINASE_ST"/>
    <property type="match status" value="1"/>
</dbReference>
<feature type="region of interest" description="Disordered" evidence="8">
    <location>
        <begin position="1"/>
        <end position="20"/>
    </location>
</feature>
<dbReference type="GO" id="GO:0005524">
    <property type="term" value="F:ATP binding"/>
    <property type="evidence" value="ECO:0007669"/>
    <property type="project" value="UniProtKB-UniRule"/>
</dbReference>
<protein>
    <recommendedName>
        <fullName evidence="10">Protein kinase domain-containing protein</fullName>
    </recommendedName>
</protein>
<keyword evidence="3 6" id="KW-0547">Nucleotide-binding</keyword>
<comment type="caution">
    <text evidence="11">The sequence shown here is derived from an EMBL/GenBank/DDBJ whole genome shotgun (WGS) entry which is preliminary data.</text>
</comment>
<dbReference type="SUPFAM" id="SSF50985">
    <property type="entry name" value="RCC1/BLIP-II"/>
    <property type="match status" value="1"/>
</dbReference>
<dbReference type="Gene3D" id="2.130.10.30">
    <property type="entry name" value="Regulator of chromosome condensation 1/beta-lactamase-inhibitor protein II"/>
    <property type="match status" value="1"/>
</dbReference>
<feature type="domain" description="Protein kinase" evidence="10">
    <location>
        <begin position="942"/>
        <end position="1233"/>
    </location>
</feature>
<evidence type="ECO:0000259" key="10">
    <source>
        <dbReference type="PROSITE" id="PS50011"/>
    </source>
</evidence>
<sequence>MSAKNKRATDGSLPLENPSLVGYNMDTEIDAILGESFVKTKNKRKVNPEVLPLLNPKRTTRQSSIEGVEVTAKPAVVVSGLPLGGSSSVLPKKTTGGTSKKKFVEESEMEVQKTMESNTSGTNELKKEMEDCMVGIDSLNTLRSWGEAMGRVVGSGKLANQVVAYKNIEKELSVENANLNTTLNRCKLDAKKAKEGTLAEAKKVLEKKKKEALALKVQGSEDAIFGTIRGGKRKEKYYKGLVKAGGPPCDDSSDDDIPQTPDVHGVMEVNEDQVTMDVDDPRPMEVADVQVPEGMDSKPHVFINEDSEGDGGKSTVIWDDMMDRILLDTLYEQLAKGGKSDNGWKSRLKTWRLHHNVVKKMKNISGFGWDEERKIVVADEALWKEVLKTRKHLKKFKGKPLSNYEEIAEILGNDQANGSHATTIQNTNVDMGEEHDQDYDPEIGNQPPQAESPFPEVVTSPNPSTSNIAPKRQRNRSSCELMSKQLKGLQECVSKVADAMMFKSRDQDALMEKVTEELEKLETLDLEAKGKAMEMFATNTGMARMFLAMKDDAKEVELSVYYKPECNGCSDDELVTAAATTTSFNYNLRFGKAIYRFFTNYQMLSDVIDTSYKPPYPKGYHNIPLKIEEGICQLMALNWLNEEKHRTSRVICWQWPQFNYNTIKDIKGISVGEDFVCGLSELGNIYCFGTDQNVIGDTPEGNYNIVASGVRHACAISLNGSKLDCWGDVVGREPLGLFKALALGEGRSCALRTNGTVVCWGVNDFYLPERLRETEFVTIKARRNVFCGVLVSNYSLFCWGNDVFDSNPMVFESVLPRACRTECPCKMLSGSGRFCEVGSICPPCKKSGTPGNMPLRAKDKKKLVFIVVGCIGSVSLVIVWVFLIVRCCKIKGCRIHDSGPLDDVPHQMPVLPKLEKRLSKLVSTGNLEDFCFKVVARVTENFSEEHKIGYGSFGSVYRAILDDGREVAIKRAELTGSSSYAMGTKRQDDKENAFLAELTHLSRVNHKNLVRLFGFCEEGDEHLLVYEFMSNGTLYDHLHKHDHEGSPLTMSWASRIRVALDAAKGIEYLHRYVIPSIIHRDIKSSNILLDGSWTAKVSDFGLSVIGPGIDMSHLSLRAAGTVGYMDPEYYRLQQLTTKSDVYSFGVVLLELLSGLKAIHPHESGIPRNVVDFVVPHIIADEIQHILDPKLAPPTPIEIEGVVYTGYVAADCVSPEGRDRPSMTEVVQCLERALDACEGIEPLPQLFSRSTTGSST</sequence>
<dbReference type="InterPro" id="IPR022087">
    <property type="entry name" value="DA1-like_dom"/>
</dbReference>
<keyword evidence="9" id="KW-0812">Transmembrane</keyword>
<feature type="binding site" evidence="6">
    <location>
        <position position="970"/>
    </location>
    <ligand>
        <name>ATP</name>
        <dbReference type="ChEBI" id="CHEBI:30616"/>
    </ligand>
</feature>
<dbReference type="PROSITE" id="PS50011">
    <property type="entry name" value="PROTEIN_KINASE_DOM"/>
    <property type="match status" value="1"/>
</dbReference>
<dbReference type="OrthoDB" id="61110at2759"/>
<evidence type="ECO:0000313" key="11">
    <source>
        <dbReference type="EMBL" id="KAF6171096.1"/>
    </source>
</evidence>
<keyword evidence="4" id="KW-0418">Kinase</keyword>
<dbReference type="InterPro" id="IPR024752">
    <property type="entry name" value="Myb/SANT-like_dom"/>
</dbReference>
<dbReference type="InterPro" id="IPR001245">
    <property type="entry name" value="Ser-Thr/Tyr_kinase_cat_dom"/>
</dbReference>
<evidence type="ECO:0000256" key="9">
    <source>
        <dbReference type="SAM" id="Phobius"/>
    </source>
</evidence>